<feature type="region of interest" description="Disordered" evidence="3">
    <location>
        <begin position="135"/>
        <end position="156"/>
    </location>
</feature>
<evidence type="ECO:0000256" key="3">
    <source>
        <dbReference type="SAM" id="MobiDB-lite"/>
    </source>
</evidence>
<dbReference type="InterPro" id="IPR000873">
    <property type="entry name" value="AMP-dep_synth/lig_dom"/>
</dbReference>
<accession>A0A8H3END8</accession>
<keyword evidence="7" id="KW-1185">Reference proteome</keyword>
<dbReference type="Pfam" id="PF07993">
    <property type="entry name" value="NAD_binding_4"/>
    <property type="match status" value="1"/>
</dbReference>
<evidence type="ECO:0008006" key="8">
    <source>
        <dbReference type="Google" id="ProtNLM"/>
    </source>
</evidence>
<evidence type="ECO:0000259" key="4">
    <source>
        <dbReference type="Pfam" id="PF00501"/>
    </source>
</evidence>
<dbReference type="SUPFAM" id="SSF51735">
    <property type="entry name" value="NAD(P)-binding Rossmann-fold domains"/>
    <property type="match status" value="1"/>
</dbReference>
<gene>
    <name evidence="6" type="ORF">IMSHALPRED_005481</name>
</gene>
<dbReference type="InterPro" id="IPR042099">
    <property type="entry name" value="ANL_N_sf"/>
</dbReference>
<evidence type="ECO:0000259" key="5">
    <source>
        <dbReference type="Pfam" id="PF07993"/>
    </source>
</evidence>
<evidence type="ECO:0000313" key="7">
    <source>
        <dbReference type="Proteomes" id="UP000664534"/>
    </source>
</evidence>
<sequence>MPDVADFESFLSGPPSTDAYLSRVVHGKRMMREDDANVLILHSSGTTGLPKAIGLAHRYVLGYAACHEFPTSEDLSHGGYNLSTLPLFHGFGVLAPSLALSVGKPVCFPPSTLIPNGSLVIQLVKKFNATYKPIKPDTDGDANSNDASRSTSARGRTTSITSLMTVPTILEDVTLMPDFDTNAAVELAKLDFVAVGGGGIKISVGSKLHARGVTLLNHFGATELGALAPIFQPTSDYDWTYLRLRSDLALQLQTIEQDGNRRTCKLVGQPFAWKSNFELQDHLQANPLKPDSEVKILGRNDDLIVLATGEKVRPFPLENALELHPLVRRAVVFGNGQFEIGVLIEPISDSKTALPNDFINTIWPDVLEANELMDSHARISAKAAILVKPTGMAIPLTDKGSVRRKEVDAVFKSQIDTVYQELAQDEATKSAVSFDLEHSKESLREIAQMCLPTYNKSGSWNDESDFVALGMDSLHATRFRRILGASLRSSGHTAFKVHELPLDIIYSHPSVSSLAGALKTLQHGSTLDSIPVEKMMVLLDRYKYHQKTPALQSKGSVIVITGSTGNLGANILHTTSGDSRVHRIICLVRPDSNRAGTSSEVLAARQRRALEDRGIFLSKDAWSKISFLPWFPGMDNLGMTKDESHNLASQLTHIFHGAWPMDFKVKVQSLEPQIKAVRELLRLGRLAHAIRPSARPRIVLASSIAVVGQYAKKTHSFLVPESPMDDPEIPLPIGYAEAKWVCEKLVQSAFDNLDELEPTIIRIGQVSGSQSTGYWSSKEHIPALIKACQAIGAMPDLQGSLSWIAVDRAAQVTTDIMLGSQPRELVYHLENPTRQSWPDMCTIIERNLSLKMAQRMPFQDWLDKVAASSENSQDLLDFFQNHFLHMSSGSLVLDTTIARNASSTLRSTGSIDMSTVELYLNHWRLSGFLK</sequence>
<dbReference type="Gene3D" id="3.40.50.12780">
    <property type="entry name" value="N-terminal domain of ligase-like"/>
    <property type="match status" value="1"/>
</dbReference>
<dbReference type="Proteomes" id="UP000664534">
    <property type="component" value="Unassembled WGS sequence"/>
</dbReference>
<dbReference type="AlphaFoldDB" id="A0A8H3END8"/>
<dbReference type="InterPro" id="IPR036291">
    <property type="entry name" value="NAD(P)-bd_dom_sf"/>
</dbReference>
<evidence type="ECO:0000256" key="1">
    <source>
        <dbReference type="ARBA" id="ARBA00022450"/>
    </source>
</evidence>
<dbReference type="OrthoDB" id="329835at2759"/>
<feature type="domain" description="Thioester reductase (TE)" evidence="5">
    <location>
        <begin position="560"/>
        <end position="812"/>
    </location>
</feature>
<protein>
    <recommendedName>
        <fullName evidence="8">Carrier domain-containing protein</fullName>
    </recommendedName>
</protein>
<organism evidence="6 7">
    <name type="scientific">Imshaugia aleurites</name>
    <dbReference type="NCBI Taxonomy" id="172621"/>
    <lineage>
        <taxon>Eukaryota</taxon>
        <taxon>Fungi</taxon>
        <taxon>Dikarya</taxon>
        <taxon>Ascomycota</taxon>
        <taxon>Pezizomycotina</taxon>
        <taxon>Lecanoromycetes</taxon>
        <taxon>OSLEUM clade</taxon>
        <taxon>Lecanoromycetidae</taxon>
        <taxon>Lecanorales</taxon>
        <taxon>Lecanorineae</taxon>
        <taxon>Parmeliaceae</taxon>
        <taxon>Imshaugia</taxon>
    </lineage>
</organism>
<dbReference type="PANTHER" id="PTHR43439">
    <property type="entry name" value="PHENYLACETATE-COENZYME A LIGASE"/>
    <property type="match status" value="1"/>
</dbReference>
<proteinExistence type="predicted"/>
<evidence type="ECO:0000313" key="6">
    <source>
        <dbReference type="EMBL" id="CAF9907247.1"/>
    </source>
</evidence>
<comment type="caution">
    <text evidence="6">The sequence shown here is derived from an EMBL/GenBank/DDBJ whole genome shotgun (WGS) entry which is preliminary data.</text>
</comment>
<dbReference type="Gene3D" id="3.40.50.720">
    <property type="entry name" value="NAD(P)-binding Rossmann-like Domain"/>
    <property type="match status" value="1"/>
</dbReference>
<keyword evidence="1" id="KW-0596">Phosphopantetheine</keyword>
<name>A0A8H3END8_9LECA</name>
<dbReference type="InterPro" id="IPR036736">
    <property type="entry name" value="ACP-like_sf"/>
</dbReference>
<feature type="domain" description="AMP-dependent synthetase/ligase" evidence="4">
    <location>
        <begin position="32"/>
        <end position="131"/>
    </location>
</feature>
<dbReference type="PANTHER" id="PTHR43439:SF2">
    <property type="entry name" value="ENZYME, PUTATIVE (JCVI)-RELATED"/>
    <property type="match status" value="1"/>
</dbReference>
<dbReference type="PROSITE" id="PS00455">
    <property type="entry name" value="AMP_BINDING"/>
    <property type="match status" value="1"/>
</dbReference>
<dbReference type="Pfam" id="PF00501">
    <property type="entry name" value="AMP-binding"/>
    <property type="match status" value="1"/>
</dbReference>
<dbReference type="SUPFAM" id="SSF47336">
    <property type="entry name" value="ACP-like"/>
    <property type="match status" value="1"/>
</dbReference>
<dbReference type="InterPro" id="IPR051414">
    <property type="entry name" value="Adenylate-forming_Reductase"/>
</dbReference>
<dbReference type="Gene3D" id="1.10.1200.10">
    <property type="entry name" value="ACP-like"/>
    <property type="match status" value="1"/>
</dbReference>
<dbReference type="Pfam" id="PF23562">
    <property type="entry name" value="AMP-binding_C_3"/>
    <property type="match status" value="1"/>
</dbReference>
<evidence type="ECO:0000256" key="2">
    <source>
        <dbReference type="ARBA" id="ARBA00022553"/>
    </source>
</evidence>
<reference evidence="6" key="1">
    <citation type="submission" date="2021-03" db="EMBL/GenBank/DDBJ databases">
        <authorList>
            <person name="Tagirdzhanova G."/>
        </authorList>
    </citation>
    <scope>NUCLEOTIDE SEQUENCE</scope>
</reference>
<dbReference type="InterPro" id="IPR020845">
    <property type="entry name" value="AMP-binding_CS"/>
</dbReference>
<dbReference type="SUPFAM" id="SSF56801">
    <property type="entry name" value="Acetyl-CoA synthetase-like"/>
    <property type="match status" value="1"/>
</dbReference>
<dbReference type="InterPro" id="IPR013120">
    <property type="entry name" value="FAR_NAD-bd"/>
</dbReference>
<dbReference type="EMBL" id="CAJPDT010000003">
    <property type="protein sequence ID" value="CAF9907247.1"/>
    <property type="molecule type" value="Genomic_DNA"/>
</dbReference>
<keyword evidence="2" id="KW-0597">Phosphoprotein</keyword>